<evidence type="ECO:0000313" key="14">
    <source>
        <dbReference type="Proteomes" id="UP000751518"/>
    </source>
</evidence>
<proteinExistence type="predicted"/>
<keyword evidence="6" id="KW-0573">Peptidoglycan synthesis</keyword>
<keyword evidence="5" id="KW-0133">Cell shape</keyword>
<dbReference type="Gene3D" id="3.90.1310.10">
    <property type="entry name" value="Penicillin-binding protein 2a (Domain 2)"/>
    <property type="match status" value="1"/>
</dbReference>
<evidence type="ECO:0000256" key="5">
    <source>
        <dbReference type="ARBA" id="ARBA00022960"/>
    </source>
</evidence>
<protein>
    <recommendedName>
        <fullName evidence="15">Penicillin-binding protein 2</fullName>
    </recommendedName>
</protein>
<comment type="subcellular location">
    <subcellularLocation>
        <location evidence="2">Cell membrane</location>
    </subcellularLocation>
    <subcellularLocation>
        <location evidence="1">Membrane</location>
        <topology evidence="1">Single-pass membrane protein</topology>
    </subcellularLocation>
</comment>
<dbReference type="SUPFAM" id="SSF56601">
    <property type="entry name" value="beta-lactamase/transpeptidase-like"/>
    <property type="match status" value="1"/>
</dbReference>
<evidence type="ECO:0000256" key="10">
    <source>
        <dbReference type="SAM" id="Phobius"/>
    </source>
</evidence>
<gene>
    <name evidence="13" type="ORF">KC614_01825</name>
</gene>
<dbReference type="Pfam" id="PF03717">
    <property type="entry name" value="PBP_dimer"/>
    <property type="match status" value="1"/>
</dbReference>
<keyword evidence="9" id="KW-0961">Cell wall biogenesis/degradation</keyword>
<dbReference type="InterPro" id="IPR050515">
    <property type="entry name" value="Beta-lactam/transpept"/>
</dbReference>
<dbReference type="GO" id="GO:0071555">
    <property type="term" value="P:cell wall organization"/>
    <property type="evidence" value="ECO:0007669"/>
    <property type="project" value="UniProtKB-KW"/>
</dbReference>
<name>A0A955LK26_UNCKA</name>
<dbReference type="InterPro" id="IPR036138">
    <property type="entry name" value="PBP_dimer_sf"/>
</dbReference>
<comment type="caution">
    <text evidence="13">The sequence shown here is derived from an EMBL/GenBank/DDBJ whole genome shotgun (WGS) entry which is preliminary data.</text>
</comment>
<reference evidence="13" key="2">
    <citation type="journal article" date="2021" name="Microbiome">
        <title>Successional dynamics and alternative stable states in a saline activated sludge microbial community over 9 years.</title>
        <authorList>
            <person name="Wang Y."/>
            <person name="Ye J."/>
            <person name="Ju F."/>
            <person name="Liu L."/>
            <person name="Boyd J.A."/>
            <person name="Deng Y."/>
            <person name="Parks D.H."/>
            <person name="Jiang X."/>
            <person name="Yin X."/>
            <person name="Woodcroft B.J."/>
            <person name="Tyson G.W."/>
            <person name="Hugenholtz P."/>
            <person name="Polz M.F."/>
            <person name="Zhang T."/>
        </authorList>
    </citation>
    <scope>NUCLEOTIDE SEQUENCE</scope>
    <source>
        <strain evidence="13">HKST-UBA03</strain>
    </source>
</reference>
<feature type="domain" description="Penicillin-binding protein dimerisation" evidence="12">
    <location>
        <begin position="102"/>
        <end position="272"/>
    </location>
</feature>
<evidence type="ECO:0000256" key="1">
    <source>
        <dbReference type="ARBA" id="ARBA00004167"/>
    </source>
</evidence>
<feature type="domain" description="Penicillin-binding protein transpeptidase" evidence="11">
    <location>
        <begin position="312"/>
        <end position="643"/>
    </location>
</feature>
<evidence type="ECO:0000256" key="7">
    <source>
        <dbReference type="ARBA" id="ARBA00022989"/>
    </source>
</evidence>
<sequence>MMNWKNVSLSENISQAEKSQYGSDKRVGEEAFTSWQEGMTRFVKGSKFKPQFNSLRFYLLVFGLFVGFMIVVGRLFFLQIVDGREQLVLSQRNRVYVKSVIPQRGVIYDRNGVILARNAPAYSLGIIYSEIPSEHLVDLKERLQDFFAIDQDDLDDGFNFALENPHEEVLLQKNVVHEKQVAFQVIADEFPGVFLTQDDIREYPQGDYLSPILGYTGIINSSEQESLLNTQQYTYGSTTGKEGVEAQYESSLQGKLGKVLVETEATGKVKNELLVQESTPGDDITLTLDVNMEKRLGDLVGESLTKYDAVAGSAIIMNPKDGSILAMVSLPTYDNNIFQRDSEKVAEVLNDPRGLLVNRAIKGSYAPGSTVKPAIGAYALQVGVINENTLISGTPNVIRLGSWEFPDWTYTWGRAPHGNMDVADAISVSSDIFFYKIGGGFPADCGGSEPCSIEGLGIDRLVKSLQVFGFGKATDVDLPSEGVGLVPDPSWKLAQRGEPWFLGNTYHLSIGQGDMLATPIQVINLANIVATDSKTPTPHIRALAQEEIIYNAKPVDLQDLHKVREGMELAVSDGIVYPLRAAAVKVAAKTGTAEFGTLNAKGEYDTHAWVMGYAPVDDPQISFVFMLESGGASSNAAEVAKEYIDWYFKDYLKGATE</sequence>
<evidence type="ECO:0000259" key="11">
    <source>
        <dbReference type="Pfam" id="PF00905"/>
    </source>
</evidence>
<dbReference type="Pfam" id="PF00905">
    <property type="entry name" value="Transpeptidase"/>
    <property type="match status" value="1"/>
</dbReference>
<dbReference type="SUPFAM" id="SSF56519">
    <property type="entry name" value="Penicillin binding protein dimerisation domain"/>
    <property type="match status" value="1"/>
</dbReference>
<evidence type="ECO:0000256" key="6">
    <source>
        <dbReference type="ARBA" id="ARBA00022984"/>
    </source>
</evidence>
<dbReference type="PANTHER" id="PTHR30627:SF2">
    <property type="entry name" value="PEPTIDOGLYCAN D,D-TRANSPEPTIDASE MRDA"/>
    <property type="match status" value="1"/>
</dbReference>
<feature type="transmembrane region" description="Helical" evidence="10">
    <location>
        <begin position="57"/>
        <end position="77"/>
    </location>
</feature>
<dbReference type="InterPro" id="IPR012338">
    <property type="entry name" value="Beta-lactam/transpept-like"/>
</dbReference>
<evidence type="ECO:0000313" key="13">
    <source>
        <dbReference type="EMBL" id="MCA9391924.1"/>
    </source>
</evidence>
<dbReference type="GO" id="GO:0071972">
    <property type="term" value="F:peptidoglycan L,D-transpeptidase activity"/>
    <property type="evidence" value="ECO:0007669"/>
    <property type="project" value="TreeGrafter"/>
</dbReference>
<reference evidence="13" key="1">
    <citation type="submission" date="2020-04" db="EMBL/GenBank/DDBJ databases">
        <authorList>
            <person name="Zhang T."/>
        </authorList>
    </citation>
    <scope>NUCLEOTIDE SEQUENCE</scope>
    <source>
        <strain evidence="13">HKST-UBA03</strain>
    </source>
</reference>
<dbReference type="InterPro" id="IPR001460">
    <property type="entry name" value="PCN-bd_Tpept"/>
</dbReference>
<dbReference type="Gene3D" id="3.40.710.10">
    <property type="entry name" value="DD-peptidase/beta-lactamase superfamily"/>
    <property type="match status" value="1"/>
</dbReference>
<keyword evidence="8 10" id="KW-0472">Membrane</keyword>
<dbReference type="GO" id="GO:0005886">
    <property type="term" value="C:plasma membrane"/>
    <property type="evidence" value="ECO:0007669"/>
    <property type="project" value="UniProtKB-SubCell"/>
</dbReference>
<evidence type="ECO:0008006" key="15">
    <source>
        <dbReference type="Google" id="ProtNLM"/>
    </source>
</evidence>
<organism evidence="13 14">
    <name type="scientific">candidate division WWE3 bacterium</name>
    <dbReference type="NCBI Taxonomy" id="2053526"/>
    <lineage>
        <taxon>Bacteria</taxon>
        <taxon>Katanobacteria</taxon>
    </lineage>
</organism>
<evidence type="ECO:0000256" key="4">
    <source>
        <dbReference type="ARBA" id="ARBA00022692"/>
    </source>
</evidence>
<dbReference type="GO" id="GO:0008360">
    <property type="term" value="P:regulation of cell shape"/>
    <property type="evidence" value="ECO:0007669"/>
    <property type="project" value="UniProtKB-KW"/>
</dbReference>
<evidence type="ECO:0000259" key="12">
    <source>
        <dbReference type="Pfam" id="PF03717"/>
    </source>
</evidence>
<dbReference type="Proteomes" id="UP000751518">
    <property type="component" value="Unassembled WGS sequence"/>
</dbReference>
<dbReference type="EMBL" id="JAGQKZ010000010">
    <property type="protein sequence ID" value="MCA9391924.1"/>
    <property type="molecule type" value="Genomic_DNA"/>
</dbReference>
<evidence type="ECO:0000256" key="2">
    <source>
        <dbReference type="ARBA" id="ARBA00004236"/>
    </source>
</evidence>
<accession>A0A955LK26</accession>
<dbReference type="InterPro" id="IPR005311">
    <property type="entry name" value="PBP_dimer"/>
</dbReference>
<keyword evidence="7 10" id="KW-1133">Transmembrane helix</keyword>
<dbReference type="Gene3D" id="3.30.1390.30">
    <property type="entry name" value="Penicillin-binding protein 2a, domain 3"/>
    <property type="match status" value="1"/>
</dbReference>
<keyword evidence="4 10" id="KW-0812">Transmembrane</keyword>
<keyword evidence="3" id="KW-1003">Cell membrane</keyword>
<evidence type="ECO:0000256" key="8">
    <source>
        <dbReference type="ARBA" id="ARBA00023136"/>
    </source>
</evidence>
<dbReference type="AlphaFoldDB" id="A0A955LK26"/>
<dbReference type="PANTHER" id="PTHR30627">
    <property type="entry name" value="PEPTIDOGLYCAN D,D-TRANSPEPTIDASE"/>
    <property type="match status" value="1"/>
</dbReference>
<dbReference type="GO" id="GO:0009252">
    <property type="term" value="P:peptidoglycan biosynthetic process"/>
    <property type="evidence" value="ECO:0007669"/>
    <property type="project" value="UniProtKB-KW"/>
</dbReference>
<evidence type="ECO:0000256" key="3">
    <source>
        <dbReference type="ARBA" id="ARBA00022475"/>
    </source>
</evidence>
<evidence type="ECO:0000256" key="9">
    <source>
        <dbReference type="ARBA" id="ARBA00023316"/>
    </source>
</evidence>
<dbReference type="GO" id="GO:0008658">
    <property type="term" value="F:penicillin binding"/>
    <property type="evidence" value="ECO:0007669"/>
    <property type="project" value="InterPro"/>
</dbReference>